<organism evidence="3">
    <name type="scientific">uncultured Pleomorphomonas sp</name>
    <dbReference type="NCBI Taxonomy" id="442121"/>
    <lineage>
        <taxon>Bacteria</taxon>
        <taxon>Pseudomonadati</taxon>
        <taxon>Pseudomonadota</taxon>
        <taxon>Alphaproteobacteria</taxon>
        <taxon>Hyphomicrobiales</taxon>
        <taxon>Pleomorphomonadaceae</taxon>
        <taxon>Pleomorphomonas</taxon>
        <taxon>environmental samples</taxon>
    </lineage>
</organism>
<reference evidence="3" key="1">
    <citation type="submission" date="2016-08" db="EMBL/GenBank/DDBJ databases">
        <authorList>
            <person name="Seilhamer J.J."/>
        </authorList>
    </citation>
    <scope>NUCLEOTIDE SEQUENCE</scope>
    <source>
        <strain evidence="3">86</strain>
    </source>
</reference>
<dbReference type="InterPro" id="IPR000182">
    <property type="entry name" value="GNAT_dom"/>
</dbReference>
<dbReference type="GO" id="GO:0016747">
    <property type="term" value="F:acyltransferase activity, transferring groups other than amino-acyl groups"/>
    <property type="evidence" value="ECO:0007669"/>
    <property type="project" value="InterPro"/>
</dbReference>
<gene>
    <name evidence="3" type="ORF">KL86PLE_30286</name>
</gene>
<keyword evidence="1" id="KW-1133">Transmembrane helix</keyword>
<dbReference type="Gene3D" id="3.40.630.30">
    <property type="match status" value="1"/>
</dbReference>
<dbReference type="EMBL" id="FMJD01000007">
    <property type="protein sequence ID" value="SCM75839.1"/>
    <property type="molecule type" value="Genomic_DNA"/>
</dbReference>
<protein>
    <submittedName>
        <fullName evidence="3">Putative GCN5-related N-acetyltransferase</fullName>
    </submittedName>
</protein>
<dbReference type="AlphaFoldDB" id="A0A212LEM0"/>
<accession>A0A212LEM0</accession>
<feature type="domain" description="N-acetyltransferase" evidence="2">
    <location>
        <begin position="234"/>
        <end position="374"/>
    </location>
</feature>
<dbReference type="Pfam" id="PF00583">
    <property type="entry name" value="Acetyltransf_1"/>
    <property type="match status" value="1"/>
</dbReference>
<evidence type="ECO:0000259" key="2">
    <source>
        <dbReference type="PROSITE" id="PS51186"/>
    </source>
</evidence>
<feature type="transmembrane region" description="Helical" evidence="1">
    <location>
        <begin position="129"/>
        <end position="150"/>
    </location>
</feature>
<evidence type="ECO:0000256" key="1">
    <source>
        <dbReference type="SAM" id="Phobius"/>
    </source>
</evidence>
<proteinExistence type="predicted"/>
<keyword evidence="1" id="KW-0812">Transmembrane</keyword>
<dbReference type="PROSITE" id="PS51186">
    <property type="entry name" value="GNAT"/>
    <property type="match status" value="1"/>
</dbReference>
<evidence type="ECO:0000313" key="3">
    <source>
        <dbReference type="EMBL" id="SCM75839.1"/>
    </source>
</evidence>
<dbReference type="SUPFAM" id="SSF55729">
    <property type="entry name" value="Acyl-CoA N-acyltransferases (Nat)"/>
    <property type="match status" value="1"/>
</dbReference>
<keyword evidence="1" id="KW-0472">Membrane</keyword>
<keyword evidence="3" id="KW-0808">Transferase</keyword>
<sequence>MNSHTRNYEQAPNYYPSRHIDRIDYSKYGRNLSVFSPSGEIIADLLRKATPEIHGVASLETVMRIYRRNPDTILAIGRGQWREQAGNGPLGFVCLLPLNQDGLDALFDGRMDTGAPEDRFIARQWERPAAIYFWGIYISPTIAGGISLVMERLTSDKFRGLPVFCKAANDKARHLFESIGFTMGARHGDIYAPGIMTCRRLTDAERHGEPDLPAAPYDTWRPGVPGTAGRRNAIGITVVHDVNQLLMVHAIRAATYLAEQSIPFAEDVDGNDLTATHLLGFVGDEPAGCLRIRYFAGFVKLERLAVLPRFRKSRLALKLVKAGIELCRTKGYTRFYGQTAANIAPIWEHFGFVLRQGGGINYLTDETYYEADLVVPPAEDALSPDSGAVVLVRPEGQWDRPGILERLSGDQ</sequence>
<dbReference type="InterPro" id="IPR016181">
    <property type="entry name" value="Acyl_CoA_acyltransferase"/>
</dbReference>
<name>A0A212LEM0_9HYPH</name>